<keyword evidence="2" id="KW-0456">Lyase</keyword>
<dbReference type="Gene3D" id="3.10.20.300">
    <property type="entry name" value="mk0293 like domain"/>
    <property type="match status" value="1"/>
</dbReference>
<dbReference type="HAMAP" id="MF_01074">
    <property type="entry name" value="LarC"/>
    <property type="match status" value="1"/>
</dbReference>
<dbReference type="PANTHER" id="PTHR36566:SF1">
    <property type="entry name" value="PYRIDINIUM-3,5-BISTHIOCARBOXYLIC ACID MONONUCLEOTIDE NICKEL INSERTION PROTEIN"/>
    <property type="match status" value="1"/>
</dbReference>
<dbReference type="PANTHER" id="PTHR36566">
    <property type="entry name" value="NICKEL INSERTION PROTEIN-RELATED"/>
    <property type="match status" value="1"/>
</dbReference>
<organism evidence="3 4">
    <name type="scientific">Candidatus Desulfacyla euxinica</name>
    <dbReference type="NCBI Taxonomy" id="2841693"/>
    <lineage>
        <taxon>Bacteria</taxon>
        <taxon>Deltaproteobacteria</taxon>
        <taxon>Candidatus Desulfacyla</taxon>
    </lineage>
</organism>
<sequence length="399" mass="43587">MKVAYFDCFAGASGDMILGALMDAGLELELLKGELAKLHLTHYDLQVKKVAKRGIGGSQALVSVDEDHHHHHHRHLHDIEEIIDKSDLKESIKRKSIEIFTRLAEAEAKVHQTTIEQIHFHEVGAMDAIIDVVGAVAGLAALGIEKVYCSPLHVGTGTVECAHGTLPVPAPATAELIRGKPIYSTGVEGELLTPTGAAILTTLSSGFGPMPSMTLEEIGYGAGTSEPAIPNLLRVAIGEVLDEVEGYKIERTAVIETSIDDMNPEVYDYLIHKMLDMGALDVFLAPLQMKKNRPGTMVTVICVPENVGKFSDFLMRETTTIGLRWRVDNRIKARRTTREVQTKYGTIKFKVAQVGDTAINVSPEYEDCKRAALERKVPLKEVMEEVRAAALGIDFTGQS</sequence>
<dbReference type="InterPro" id="IPR002822">
    <property type="entry name" value="Ni_insertion"/>
</dbReference>
<name>A0A8J6N1F4_9DELT</name>
<dbReference type="GO" id="GO:0016151">
    <property type="term" value="F:nickel cation binding"/>
    <property type="evidence" value="ECO:0007669"/>
    <property type="project" value="UniProtKB-UniRule"/>
</dbReference>
<evidence type="ECO:0000313" key="4">
    <source>
        <dbReference type="Proteomes" id="UP000650524"/>
    </source>
</evidence>
<protein>
    <recommendedName>
        <fullName evidence="2">Putative nickel insertion protein</fullName>
    </recommendedName>
</protein>
<evidence type="ECO:0000256" key="1">
    <source>
        <dbReference type="ARBA" id="ARBA00022596"/>
    </source>
</evidence>
<evidence type="ECO:0000313" key="3">
    <source>
        <dbReference type="EMBL" id="MBC8179117.1"/>
    </source>
</evidence>
<keyword evidence="1 2" id="KW-0533">Nickel</keyword>
<dbReference type="GO" id="GO:0016829">
    <property type="term" value="F:lyase activity"/>
    <property type="evidence" value="ECO:0007669"/>
    <property type="project" value="UniProtKB-UniRule"/>
</dbReference>
<gene>
    <name evidence="3" type="primary">larC</name>
    <name evidence="3" type="ORF">H8E19_17070</name>
</gene>
<dbReference type="Proteomes" id="UP000650524">
    <property type="component" value="Unassembled WGS sequence"/>
</dbReference>
<dbReference type="NCBIfam" id="TIGR00299">
    <property type="entry name" value="nickel pincer cofactor biosynthesis protein LarC"/>
    <property type="match status" value="1"/>
</dbReference>
<proteinExistence type="inferred from homology"/>
<dbReference type="Gene3D" id="3.30.70.1380">
    <property type="entry name" value="Transcriptional regulatory protein pf0864 domain like"/>
    <property type="match status" value="1"/>
</dbReference>
<accession>A0A8J6N1F4</accession>
<dbReference type="AlphaFoldDB" id="A0A8J6N1F4"/>
<comment type="similarity">
    <text evidence="2">Belongs to the LarC family.</text>
</comment>
<evidence type="ECO:0000256" key="2">
    <source>
        <dbReference type="HAMAP-Rule" id="MF_01074"/>
    </source>
</evidence>
<dbReference type="Pfam" id="PF01969">
    <property type="entry name" value="Ni_insertion"/>
    <property type="match status" value="1"/>
</dbReference>
<dbReference type="EMBL" id="JACNJD010000348">
    <property type="protein sequence ID" value="MBC8179117.1"/>
    <property type="molecule type" value="Genomic_DNA"/>
</dbReference>
<comment type="caution">
    <text evidence="3">The sequence shown here is derived from an EMBL/GenBank/DDBJ whole genome shotgun (WGS) entry which is preliminary data.</text>
</comment>
<reference evidence="3 4" key="1">
    <citation type="submission" date="2020-08" db="EMBL/GenBank/DDBJ databases">
        <title>Bridging the membrane lipid divide: bacteria of the FCB group superphylum have the potential to synthesize archaeal ether lipids.</title>
        <authorList>
            <person name="Villanueva L."/>
            <person name="Von Meijenfeldt F.A.B."/>
            <person name="Westbye A.B."/>
            <person name="Yadav S."/>
            <person name="Hopmans E.C."/>
            <person name="Dutilh B.E."/>
            <person name="Sinninghe Damste J.S."/>
        </authorList>
    </citation>
    <scope>NUCLEOTIDE SEQUENCE [LARGE SCALE GENOMIC DNA]</scope>
    <source>
        <strain evidence="3">NIOZ-UU27</strain>
    </source>
</reference>